<evidence type="ECO:0000256" key="10">
    <source>
        <dbReference type="ARBA" id="ARBA00023128"/>
    </source>
</evidence>
<evidence type="ECO:0000256" key="9">
    <source>
        <dbReference type="ARBA" id="ARBA00023065"/>
    </source>
</evidence>
<dbReference type="FunFam" id="2.40.128.330:FF:000002">
    <property type="entry name" value="Inner membrane magnesium transporter mrs2"/>
    <property type="match status" value="1"/>
</dbReference>
<dbReference type="Proteomes" id="UP000094801">
    <property type="component" value="Unassembled WGS sequence"/>
</dbReference>
<dbReference type="OrthoDB" id="10251508at2759"/>
<evidence type="ECO:0000256" key="1">
    <source>
        <dbReference type="ARBA" id="ARBA00004448"/>
    </source>
</evidence>
<dbReference type="EMBL" id="KV453871">
    <property type="protein sequence ID" value="ODV82903.1"/>
    <property type="molecule type" value="Genomic_DNA"/>
</dbReference>
<evidence type="ECO:0000256" key="12">
    <source>
        <dbReference type="ARBA" id="ARBA00037564"/>
    </source>
</evidence>
<keyword evidence="4 16" id="KW-0812">Transmembrane</keyword>
<evidence type="ECO:0000256" key="4">
    <source>
        <dbReference type="ARBA" id="ARBA00022692"/>
    </source>
</evidence>
<evidence type="ECO:0000256" key="13">
    <source>
        <dbReference type="ARBA" id="ARBA00038721"/>
    </source>
</evidence>
<evidence type="ECO:0000256" key="5">
    <source>
        <dbReference type="ARBA" id="ARBA00022792"/>
    </source>
</evidence>
<comment type="subunit">
    <text evidence="15">Homopentamer. Forms homooligomers. Interacts with MFM1.</text>
</comment>
<keyword evidence="11 16" id="KW-0472">Membrane</keyword>
<dbReference type="CDD" id="cd12823">
    <property type="entry name" value="Mrs2_Mfm1p-like"/>
    <property type="match status" value="1"/>
</dbReference>
<keyword evidence="6 16" id="KW-0460">Magnesium</keyword>
<evidence type="ECO:0000256" key="14">
    <source>
        <dbReference type="ARBA" id="ARBA00046105"/>
    </source>
</evidence>
<evidence type="ECO:0000256" key="16">
    <source>
        <dbReference type="RuleBase" id="RU366042"/>
    </source>
</evidence>
<dbReference type="Gene3D" id="2.40.128.330">
    <property type="match status" value="1"/>
</dbReference>
<protein>
    <recommendedName>
        <fullName evidence="16">Magnesium transporter</fullName>
    </recommendedName>
</protein>
<evidence type="ECO:0000313" key="18">
    <source>
        <dbReference type="Proteomes" id="UP000094801"/>
    </source>
</evidence>
<comment type="subunit">
    <text evidence="13">Forms homooligomers. Interacts with MRS2.</text>
</comment>
<evidence type="ECO:0000256" key="7">
    <source>
        <dbReference type="ARBA" id="ARBA00022946"/>
    </source>
</evidence>
<proteinExistence type="inferred from homology"/>
<dbReference type="GO" id="GO:0015095">
    <property type="term" value="F:magnesium ion transmembrane transporter activity"/>
    <property type="evidence" value="ECO:0007669"/>
    <property type="project" value="TreeGrafter"/>
</dbReference>
<keyword evidence="5 16" id="KW-0999">Mitochondrion inner membrane</keyword>
<keyword evidence="8 16" id="KW-1133">Transmembrane helix</keyword>
<dbReference type="PANTHER" id="PTHR13890:SF27">
    <property type="entry name" value="MAGNESIUM TRANSPORTER MRS2, MITOCHONDRIAL"/>
    <property type="match status" value="1"/>
</dbReference>
<name>A0A1E4STR6_9ASCO</name>
<keyword evidence="7" id="KW-0809">Transit peptide</keyword>
<evidence type="ECO:0000256" key="3">
    <source>
        <dbReference type="ARBA" id="ARBA00022448"/>
    </source>
</evidence>
<comment type="function">
    <text evidence="12">Mitochondrial inner membrane magnesium transporter required for mitochondrial magnesium homeostasis. Modulates the conductance of the MRS2 channel. Involved in the splicing of mRNA group II introns in mitochondria by affecting mitochondrial magnesium concentrations, which are critical for group II intron splicing.</text>
</comment>
<dbReference type="InterPro" id="IPR039204">
    <property type="entry name" value="MRS2-like"/>
</dbReference>
<keyword evidence="18" id="KW-1185">Reference proteome</keyword>
<dbReference type="AlphaFoldDB" id="A0A1E4STR6"/>
<evidence type="ECO:0000256" key="6">
    <source>
        <dbReference type="ARBA" id="ARBA00022842"/>
    </source>
</evidence>
<feature type="transmembrane region" description="Helical" evidence="16">
    <location>
        <begin position="415"/>
        <end position="436"/>
    </location>
</feature>
<dbReference type="PANTHER" id="PTHR13890">
    <property type="entry name" value="RNA SPLICING PROTEIN MRS2, MITOCHONDRIAL"/>
    <property type="match status" value="1"/>
</dbReference>
<dbReference type="Pfam" id="PF22099">
    <property type="entry name" value="MRS2-like"/>
    <property type="match status" value="2"/>
</dbReference>
<evidence type="ECO:0000256" key="11">
    <source>
        <dbReference type="ARBA" id="ARBA00023136"/>
    </source>
</evidence>
<evidence type="ECO:0000313" key="17">
    <source>
        <dbReference type="EMBL" id="ODV82903.1"/>
    </source>
</evidence>
<organism evidence="17 18">
    <name type="scientific">[Candida] arabinofermentans NRRL YB-2248</name>
    <dbReference type="NCBI Taxonomy" id="983967"/>
    <lineage>
        <taxon>Eukaryota</taxon>
        <taxon>Fungi</taxon>
        <taxon>Dikarya</taxon>
        <taxon>Ascomycota</taxon>
        <taxon>Saccharomycotina</taxon>
        <taxon>Pichiomycetes</taxon>
        <taxon>Pichiales</taxon>
        <taxon>Pichiaceae</taxon>
        <taxon>Ogataea</taxon>
        <taxon>Ogataea/Candida clade</taxon>
    </lineage>
</organism>
<evidence type="ECO:0000256" key="15">
    <source>
        <dbReference type="ARBA" id="ARBA00046701"/>
    </source>
</evidence>
<evidence type="ECO:0000256" key="8">
    <source>
        <dbReference type="ARBA" id="ARBA00022989"/>
    </source>
</evidence>
<keyword evidence="10" id="KW-0496">Mitochondrion</keyword>
<sequence>MKRIINQSILGQLRRQSILPLLRHGMIVKAPTPFLNTTHFSTSRSSPVPLTSSSTLTSTVPDVSKVVQSGATVDHTDISCTIFDANGNITAVSKRFPKSKFLHENGLFPRDLRKIDASNVDVAPIIAVRSNCILVNMLYIKALVKKDSVLIFDSTNPIASSKLGLFMYDLESKLKTKIIHGTSNLNQAYEFRALESILINVMAVLETDIKQQSKICGSILTYLDNEIDREKLRDLLVNAKKLTTFYQKSLLIKNVLDELLDNDDDLENMYLTENSALRARLSEKEASGDLINTAENAELHTISSTSNTNVKTTTPKNKKTHITIFDNTELDTGEIEMLLEAYYKQCDEIVQQAETLMNDIKSTEEIVNIILDANRNSLMVYELKISIYTLGFTVATLIPAFYGMNLKNYIEQSEIAFGIVVGLSTLCGLSMIIYSFRKLRLVQKMNITNSSQISELDKKIKREAIWKIRNRDKKGVTDYITPTAGAFTDNRAPVASSRTSALMNETNGQKKWWKWNRRWFLWNMRWRWWNMHNQWGWSNKRARRMKTKSQRDLIWKWLVDDKNKPK</sequence>
<dbReference type="GO" id="GO:0045016">
    <property type="term" value="P:mitochondrial magnesium ion transmembrane transport"/>
    <property type="evidence" value="ECO:0007669"/>
    <property type="project" value="TreeGrafter"/>
</dbReference>
<comment type="subcellular location">
    <subcellularLocation>
        <location evidence="1 16">Mitochondrion inner membrane</location>
        <topology evidence="1 16">Multi-pass membrane protein</topology>
    </subcellularLocation>
</comment>
<comment type="function">
    <text evidence="14">High-conductance magnesium-selective channel that mediates the influx of magnesium into the mitochondrial matrix. Essential for the splicing of mRNA group II introns in mitochondria by affecting mitochondrial magnesium concentrations, which are critical for group II intron splicing. It also suppresses a variety of mitochondrial intron mutations and its absence may disturb the assembly of mitochondrial membrane complexes.</text>
</comment>
<comment type="similarity">
    <text evidence="2 16">Belongs to the CorA metal ion transporter (MIT) (TC 1.A.35) family.</text>
</comment>
<reference evidence="18" key="1">
    <citation type="submission" date="2016-04" db="EMBL/GenBank/DDBJ databases">
        <title>Comparative genomics of biotechnologically important yeasts.</title>
        <authorList>
            <consortium name="DOE Joint Genome Institute"/>
            <person name="Riley R."/>
            <person name="Haridas S."/>
            <person name="Wolfe K.H."/>
            <person name="Lopes M.R."/>
            <person name="Hittinger C.T."/>
            <person name="Goker M."/>
            <person name="Salamov A."/>
            <person name="Wisecaver J."/>
            <person name="Long T.M."/>
            <person name="Aerts A.L."/>
            <person name="Barry K."/>
            <person name="Choi C."/>
            <person name="Clum A."/>
            <person name="Coughlan A.Y."/>
            <person name="Deshpande S."/>
            <person name="Douglass A.P."/>
            <person name="Hanson S.J."/>
            <person name="Klenk H.-P."/>
            <person name="Labutti K."/>
            <person name="Lapidus A."/>
            <person name="Lindquist E."/>
            <person name="Lipzen A."/>
            <person name="Meier-Kolthoff J.P."/>
            <person name="Ohm R.A."/>
            <person name="Otillar R.P."/>
            <person name="Pangilinan J."/>
            <person name="Peng Y."/>
            <person name="Rokas A."/>
            <person name="Rosa C.A."/>
            <person name="Scheuner C."/>
            <person name="Sibirny A.A."/>
            <person name="Slot J.C."/>
            <person name="Stielow J.B."/>
            <person name="Sun H."/>
            <person name="Kurtzman C.P."/>
            <person name="Blackwell M."/>
            <person name="Grigoriev I.V."/>
            <person name="Jeffries T.W."/>
        </authorList>
    </citation>
    <scope>NUCLEOTIDE SEQUENCE [LARGE SCALE GENOMIC DNA]</scope>
    <source>
        <strain evidence="18">NRRL YB-2248</strain>
    </source>
</reference>
<feature type="transmembrane region" description="Helical" evidence="16">
    <location>
        <begin position="385"/>
        <end position="403"/>
    </location>
</feature>
<evidence type="ECO:0000256" key="2">
    <source>
        <dbReference type="ARBA" id="ARBA00009765"/>
    </source>
</evidence>
<keyword evidence="3 16" id="KW-0813">Transport</keyword>
<keyword evidence="9 16" id="KW-0406">Ion transport</keyword>
<dbReference type="Gene3D" id="1.20.58.340">
    <property type="entry name" value="Magnesium transport protein CorA, transmembrane region"/>
    <property type="match status" value="1"/>
</dbReference>
<gene>
    <name evidence="17" type="ORF">CANARDRAFT_30472</name>
</gene>
<dbReference type="GO" id="GO:0005743">
    <property type="term" value="C:mitochondrial inner membrane"/>
    <property type="evidence" value="ECO:0007669"/>
    <property type="project" value="UniProtKB-SubCell"/>
</dbReference>
<accession>A0A1E4STR6</accession>